<keyword evidence="1" id="KW-0175">Coiled coil</keyword>
<gene>
    <name evidence="4" type="ORF">LC20_01168</name>
</gene>
<dbReference type="EMBL" id="CP007448">
    <property type="protein sequence ID" value="AHM72422.1"/>
    <property type="molecule type" value="Genomic_DNA"/>
</dbReference>
<evidence type="ECO:0000313" key="5">
    <source>
        <dbReference type="Proteomes" id="UP000230961"/>
    </source>
</evidence>
<evidence type="ECO:0000313" key="4">
    <source>
        <dbReference type="EMBL" id="AHM72422.1"/>
    </source>
</evidence>
<proteinExistence type="predicted"/>
<evidence type="ECO:0000256" key="2">
    <source>
        <dbReference type="SAM" id="MobiDB-lite"/>
    </source>
</evidence>
<name>A0A7U4K0D9_YEREN</name>
<dbReference type="AlphaFoldDB" id="A0A7U4K0D9"/>
<dbReference type="InterPro" id="IPR041227">
    <property type="entry name" value="FluMu_N"/>
</dbReference>
<dbReference type="Proteomes" id="UP000230961">
    <property type="component" value="Chromosome"/>
</dbReference>
<protein>
    <recommendedName>
        <fullName evidence="3">Mu-like prophage FluMu N-terminal domain-containing protein</fullName>
    </recommendedName>
</protein>
<dbReference type="Gene3D" id="3.40.5.80">
    <property type="match status" value="1"/>
</dbReference>
<evidence type="ECO:0000256" key="1">
    <source>
        <dbReference type="SAM" id="Coils"/>
    </source>
</evidence>
<feature type="region of interest" description="Disordered" evidence="2">
    <location>
        <begin position="128"/>
        <end position="154"/>
    </location>
</feature>
<dbReference type="Pfam" id="PF17891">
    <property type="entry name" value="FluMu_N"/>
    <property type="match status" value="1"/>
</dbReference>
<feature type="compositionally biased region" description="Basic and acidic residues" evidence="2">
    <location>
        <begin position="136"/>
        <end position="146"/>
    </location>
</feature>
<organism evidence="4 5">
    <name type="scientific">Yersinia enterocolitica LC20</name>
    <dbReference type="NCBI Taxonomy" id="1443113"/>
    <lineage>
        <taxon>Bacteria</taxon>
        <taxon>Pseudomonadati</taxon>
        <taxon>Pseudomonadota</taxon>
        <taxon>Gammaproteobacteria</taxon>
        <taxon>Enterobacterales</taxon>
        <taxon>Yersiniaceae</taxon>
        <taxon>Yersinia</taxon>
    </lineage>
</organism>
<feature type="coiled-coil region" evidence="1">
    <location>
        <begin position="78"/>
        <end position="126"/>
    </location>
</feature>
<dbReference type="KEGG" id="yel:LC20_01168"/>
<reference evidence="4 5" key="1">
    <citation type="submission" date="2017-11" db="EMBL/GenBank/DDBJ databases">
        <title>The complete genome sequence and comparative genome analysis of Yersinia enterocolitica strain LC20.</title>
        <authorList>
            <person name="Shi G."/>
            <person name="Su M."/>
            <person name="Liang J."/>
            <person name="Gu W."/>
            <person name="Xiao Y."/>
            <person name="Zhang Z."/>
            <person name="Qiu H."/>
            <person name="Duan R."/>
            <person name="Zhang Z."/>
            <person name="Li Y."/>
            <person name="Zhang X."/>
            <person name="Ling Y."/>
            <person name="Song L."/>
            <person name="Chen M."/>
            <person name="Zhao Y."/>
            <person name="Wu J."/>
            <person name="Jing H."/>
            <person name="Xiao J."/>
            <person name="Wang X."/>
        </authorList>
    </citation>
    <scope>NUCLEOTIDE SEQUENCE [LARGE SCALE GENOMIC DNA]</scope>
    <source>
        <strain evidence="4 5">LC20</strain>
    </source>
</reference>
<accession>A0A7U4K0D9</accession>
<dbReference type="SUPFAM" id="SSF160059">
    <property type="entry name" value="PriA/YqbF domain"/>
    <property type="match status" value="1"/>
</dbReference>
<feature type="domain" description="Mu-like prophage FluMu N-terminal" evidence="3">
    <location>
        <begin position="7"/>
        <end position="50"/>
    </location>
</feature>
<sequence>MPIQITAKRDGFRRCGMAHSDKTQTYADGHFSPSVLAELKAESMLIVTHVPDGQAENTDQSEELTLALAQVLEIQGSMIALQARNQELESSLLQLSEDAEALKSANERASTTIADQLLEIDALNAQVTSLTPAPDEASKEPADTKTTKSTKTTK</sequence>
<evidence type="ECO:0000259" key="3">
    <source>
        <dbReference type="Pfam" id="PF17891"/>
    </source>
</evidence>